<dbReference type="EMBL" id="QCXQ01000002">
    <property type="protein sequence ID" value="PWG00431.1"/>
    <property type="molecule type" value="Genomic_DNA"/>
</dbReference>
<name>A0A2V1MZI9_9LACO</name>
<keyword evidence="1" id="KW-0472">Membrane</keyword>
<comment type="caution">
    <text evidence="2">The sequence shown here is derived from an EMBL/GenBank/DDBJ whole genome shotgun (WGS) entry which is preliminary data.</text>
</comment>
<proteinExistence type="predicted"/>
<sequence length="627" mass="70299">MMWIEFLEITLFLMSAWILLLITTLLLPKRIITSGIKRRFSQATLVAVILGYLLIYWWLPSLALPNVIFTITTIGVIGAGIFLLLFGADTITDSLANGRFSRFFNESSTQGRHDVTNHQTKRGRSLKLGLWWIVACLVIGIGTWLGASAMSLDVHQMVNSIPTTIKSNSKSAPMPVLKSNEDLPVVNAPATVRADMNNSLNSFKNSNVYDLDHLRVQMYHGKMVYVAPVEFDGGFFRYLNYRKTPGYFMVSATDKSATPKFVNRPMTYTPSAYFNSDAIRRIYAQSIGYYMSKSAPQLEIDEHGTPYYVKTLTRRFDWSFNTNFSKYKVAVLNAVTGQVKVYNRKDVPSFVDVSVEPNYVAKEVEAFGHYRNGFWNASIIGGHRQVMKSAGHGTEGTNDSLTPYAYKGRIYYFTGMTSWSEKQTTLLGYVFVDAHTNEFKYFQEKGSIMTPGRAISYAEQDINPQNYKGTIPLLYRVNGQPTWVISMLDGKNYSFMKYVYLLANGSNQAGTFAIGTNAKDTLTSLTQNMQSGAGTITDSSKRVTKSTRGTIFRFAATSDGQYWFMLKGDPHVYNLNPKDTGFAASARLVQSGDRVSFKYQQPTTKTGVAAVDAASFKDDELNQNQSR</sequence>
<keyword evidence="1" id="KW-1133">Transmembrane helix</keyword>
<keyword evidence="3" id="KW-1185">Reference proteome</keyword>
<reference evidence="2 3" key="1">
    <citation type="journal article" date="2018" name="Int. J. Syst. Evol. Microbiol.">
        <title>Lactobacillus bambusae sp. nov., isolated from a traditional fermented Ma-bamboo shoots of Taiwan.</title>
        <authorList>
            <person name="Wang L.-T."/>
        </authorList>
    </citation>
    <scope>NUCLEOTIDE SEQUENCE [LARGE SCALE GENOMIC DNA]</scope>
    <source>
        <strain evidence="2 3">BS-W1</strain>
    </source>
</reference>
<protein>
    <submittedName>
        <fullName evidence="2">Uncharacterized protein</fullName>
    </submittedName>
</protein>
<evidence type="ECO:0000256" key="1">
    <source>
        <dbReference type="SAM" id="Phobius"/>
    </source>
</evidence>
<feature type="transmembrane region" description="Helical" evidence="1">
    <location>
        <begin position="40"/>
        <end position="59"/>
    </location>
</feature>
<evidence type="ECO:0000313" key="3">
    <source>
        <dbReference type="Proteomes" id="UP000245080"/>
    </source>
</evidence>
<keyword evidence="1" id="KW-0812">Transmembrane</keyword>
<organism evidence="2 3">
    <name type="scientific">Levilactobacillus bambusae</name>
    <dbReference type="NCBI Taxonomy" id="2024736"/>
    <lineage>
        <taxon>Bacteria</taxon>
        <taxon>Bacillati</taxon>
        <taxon>Bacillota</taxon>
        <taxon>Bacilli</taxon>
        <taxon>Lactobacillales</taxon>
        <taxon>Lactobacillaceae</taxon>
        <taxon>Levilactobacillus</taxon>
    </lineage>
</organism>
<dbReference type="RefSeq" id="WP_109250379.1">
    <property type="nucleotide sequence ID" value="NZ_QCXQ01000002.1"/>
</dbReference>
<gene>
    <name evidence="2" type="ORF">DCM90_05770</name>
</gene>
<feature type="transmembrane region" description="Helical" evidence="1">
    <location>
        <begin position="65"/>
        <end position="86"/>
    </location>
</feature>
<feature type="transmembrane region" description="Helical" evidence="1">
    <location>
        <begin position="6"/>
        <end position="28"/>
    </location>
</feature>
<accession>A0A2V1MZI9</accession>
<dbReference type="Proteomes" id="UP000245080">
    <property type="component" value="Unassembled WGS sequence"/>
</dbReference>
<dbReference type="OrthoDB" id="3169575at2"/>
<evidence type="ECO:0000313" key="2">
    <source>
        <dbReference type="EMBL" id="PWG00431.1"/>
    </source>
</evidence>
<feature type="transmembrane region" description="Helical" evidence="1">
    <location>
        <begin position="128"/>
        <end position="147"/>
    </location>
</feature>
<dbReference type="AlphaFoldDB" id="A0A2V1MZI9"/>